<dbReference type="SMART" id="SM00717">
    <property type="entry name" value="SANT"/>
    <property type="match status" value="1"/>
</dbReference>
<dbReference type="SUPFAM" id="SSF46689">
    <property type="entry name" value="Homeodomain-like"/>
    <property type="match status" value="1"/>
</dbReference>
<dbReference type="PANTHER" id="PTHR45614">
    <property type="entry name" value="MYB PROTEIN-RELATED"/>
    <property type="match status" value="1"/>
</dbReference>
<dbReference type="CDD" id="cd00167">
    <property type="entry name" value="SANT"/>
    <property type="match status" value="1"/>
</dbReference>
<proteinExistence type="predicted"/>
<reference evidence="6" key="2">
    <citation type="submission" date="2025-08" db="UniProtKB">
        <authorList>
            <consortium name="RefSeq"/>
        </authorList>
    </citation>
    <scope>IDENTIFICATION</scope>
    <source>
        <tissue evidence="6">Whole plant</tissue>
    </source>
</reference>
<evidence type="ECO:0000313" key="5">
    <source>
        <dbReference type="Proteomes" id="UP000515211"/>
    </source>
</evidence>
<protein>
    <submittedName>
        <fullName evidence="6">Transcription factor MYB44-like</fullName>
    </submittedName>
</protein>
<evidence type="ECO:0000256" key="1">
    <source>
        <dbReference type="ARBA" id="ARBA00004123"/>
    </source>
</evidence>
<dbReference type="PROSITE" id="PS50090">
    <property type="entry name" value="MYB_LIKE"/>
    <property type="match status" value="1"/>
</dbReference>
<organism evidence="5 6">
    <name type="scientific">Arachis duranensis</name>
    <name type="common">Wild peanut</name>
    <dbReference type="NCBI Taxonomy" id="130453"/>
    <lineage>
        <taxon>Eukaryota</taxon>
        <taxon>Viridiplantae</taxon>
        <taxon>Streptophyta</taxon>
        <taxon>Embryophyta</taxon>
        <taxon>Tracheophyta</taxon>
        <taxon>Spermatophyta</taxon>
        <taxon>Magnoliopsida</taxon>
        <taxon>eudicotyledons</taxon>
        <taxon>Gunneridae</taxon>
        <taxon>Pentapetalae</taxon>
        <taxon>rosids</taxon>
        <taxon>fabids</taxon>
        <taxon>Fabales</taxon>
        <taxon>Fabaceae</taxon>
        <taxon>Papilionoideae</taxon>
        <taxon>50 kb inversion clade</taxon>
        <taxon>dalbergioids sensu lato</taxon>
        <taxon>Dalbergieae</taxon>
        <taxon>Pterocarpus clade</taxon>
        <taxon>Arachis</taxon>
    </lineage>
</organism>
<dbReference type="InterPro" id="IPR017930">
    <property type="entry name" value="Myb_dom"/>
</dbReference>
<keyword evidence="5" id="KW-1185">Reference proteome</keyword>
<dbReference type="GO" id="GO:0005634">
    <property type="term" value="C:nucleus"/>
    <property type="evidence" value="ECO:0007669"/>
    <property type="project" value="UniProtKB-SubCell"/>
</dbReference>
<evidence type="ECO:0000313" key="6">
    <source>
        <dbReference type="RefSeq" id="XP_015948160.2"/>
    </source>
</evidence>
<dbReference type="Gene3D" id="1.10.10.60">
    <property type="entry name" value="Homeodomain-like"/>
    <property type="match status" value="1"/>
</dbReference>
<accession>A0A6P4CAX4</accession>
<keyword evidence="2" id="KW-0539">Nucleus</keyword>
<feature type="domain" description="Myb-like" evidence="3">
    <location>
        <begin position="29"/>
        <end position="79"/>
    </location>
</feature>
<name>A0A6P4CAX4_ARADU</name>
<feature type="domain" description="HTH myb-type" evidence="4">
    <location>
        <begin position="35"/>
        <end position="83"/>
    </location>
</feature>
<dbReference type="PANTHER" id="PTHR45614:SF124">
    <property type="entry name" value="OS03G0424300 PROTEIN"/>
    <property type="match status" value="1"/>
</dbReference>
<sequence>MEKERNGSKCGKERWHQAVVKLRWCNQLSPQVEYRAFTPKEDDTIIRAHTRFGNKWATIARLIFNRTDNAIKNHWNSTLKRKCASMDPIDDPHFAQPPKRSVSTGAAILVSTVVVRYSLPTVMAMTEMAGRKGRMRMESQECAVEMSEQMLTTREFSRETMKSMAVCGESLEDSGLDS</sequence>
<gene>
    <name evidence="6" type="primary">LOC107473130</name>
</gene>
<dbReference type="InterPro" id="IPR001005">
    <property type="entry name" value="SANT/Myb"/>
</dbReference>
<dbReference type="KEGG" id="adu:107473130"/>
<comment type="subcellular location">
    <subcellularLocation>
        <location evidence="1">Nucleus</location>
    </subcellularLocation>
</comment>
<dbReference type="PROSITE" id="PS51294">
    <property type="entry name" value="HTH_MYB"/>
    <property type="match status" value="1"/>
</dbReference>
<evidence type="ECO:0000259" key="3">
    <source>
        <dbReference type="PROSITE" id="PS50090"/>
    </source>
</evidence>
<dbReference type="GO" id="GO:0000981">
    <property type="term" value="F:DNA-binding transcription factor activity, RNA polymerase II-specific"/>
    <property type="evidence" value="ECO:0007669"/>
    <property type="project" value="TreeGrafter"/>
</dbReference>
<dbReference type="InterPro" id="IPR050560">
    <property type="entry name" value="MYB_TF"/>
</dbReference>
<dbReference type="InterPro" id="IPR009057">
    <property type="entry name" value="Homeodomain-like_sf"/>
</dbReference>
<dbReference type="AlphaFoldDB" id="A0A6P4CAX4"/>
<evidence type="ECO:0000256" key="2">
    <source>
        <dbReference type="ARBA" id="ARBA00023242"/>
    </source>
</evidence>
<dbReference type="GO" id="GO:0000978">
    <property type="term" value="F:RNA polymerase II cis-regulatory region sequence-specific DNA binding"/>
    <property type="evidence" value="ECO:0007669"/>
    <property type="project" value="TreeGrafter"/>
</dbReference>
<dbReference type="GeneID" id="107473130"/>
<dbReference type="RefSeq" id="XP_015948160.2">
    <property type="nucleotide sequence ID" value="XM_016092674.2"/>
</dbReference>
<dbReference type="Pfam" id="PF00249">
    <property type="entry name" value="Myb_DNA-binding"/>
    <property type="match status" value="1"/>
</dbReference>
<evidence type="ECO:0000259" key="4">
    <source>
        <dbReference type="PROSITE" id="PS51294"/>
    </source>
</evidence>
<dbReference type="Proteomes" id="UP000515211">
    <property type="component" value="Chromosome 2"/>
</dbReference>
<reference evidence="5" key="1">
    <citation type="journal article" date="2016" name="Nat. Genet.">
        <title>The genome sequences of Arachis duranensis and Arachis ipaensis, the diploid ancestors of cultivated peanut.</title>
        <authorList>
            <person name="Bertioli D.J."/>
            <person name="Cannon S.B."/>
            <person name="Froenicke L."/>
            <person name="Huang G."/>
            <person name="Farmer A.D."/>
            <person name="Cannon E.K."/>
            <person name="Liu X."/>
            <person name="Gao D."/>
            <person name="Clevenger J."/>
            <person name="Dash S."/>
            <person name="Ren L."/>
            <person name="Moretzsohn M.C."/>
            <person name="Shirasawa K."/>
            <person name="Huang W."/>
            <person name="Vidigal B."/>
            <person name="Abernathy B."/>
            <person name="Chu Y."/>
            <person name="Niederhuth C.E."/>
            <person name="Umale P."/>
            <person name="Araujo A.C."/>
            <person name="Kozik A."/>
            <person name="Kim K.D."/>
            <person name="Burow M.D."/>
            <person name="Varshney R.K."/>
            <person name="Wang X."/>
            <person name="Zhang X."/>
            <person name="Barkley N."/>
            <person name="Guimaraes P.M."/>
            <person name="Isobe S."/>
            <person name="Guo B."/>
            <person name="Liao B."/>
            <person name="Stalker H.T."/>
            <person name="Schmitz R.J."/>
            <person name="Scheffler B.E."/>
            <person name="Leal-Bertioli S.C."/>
            <person name="Xun X."/>
            <person name="Jackson S.A."/>
            <person name="Michelmore R."/>
            <person name="Ozias-Akins P."/>
        </authorList>
    </citation>
    <scope>NUCLEOTIDE SEQUENCE [LARGE SCALE GENOMIC DNA]</scope>
    <source>
        <strain evidence="5">cv. V14167</strain>
    </source>
</reference>